<dbReference type="AlphaFoldDB" id="B3QXM4"/>
<dbReference type="InterPro" id="IPR028082">
    <property type="entry name" value="Peripla_BP_I"/>
</dbReference>
<keyword evidence="1" id="KW-0732">Signal</keyword>
<dbReference type="PROSITE" id="PS51257">
    <property type="entry name" value="PROKAR_LIPOPROTEIN"/>
    <property type="match status" value="1"/>
</dbReference>
<keyword evidence="3" id="KW-1185">Reference proteome</keyword>
<name>B3QXM4_CHLT3</name>
<reference evidence="2 3" key="1">
    <citation type="submission" date="2008-06" db="EMBL/GenBank/DDBJ databases">
        <title>Complete sequence of Chloroherpeton thalassium ATCC 35110.</title>
        <authorList>
            <consortium name="US DOE Joint Genome Institute"/>
            <person name="Lucas S."/>
            <person name="Copeland A."/>
            <person name="Lapidus A."/>
            <person name="Glavina del Rio T."/>
            <person name="Dalin E."/>
            <person name="Tice H."/>
            <person name="Bruce D."/>
            <person name="Goodwin L."/>
            <person name="Pitluck S."/>
            <person name="Schmutz J."/>
            <person name="Larimer F."/>
            <person name="Land M."/>
            <person name="Hauser L."/>
            <person name="Kyrpides N."/>
            <person name="Mikhailova N."/>
            <person name="Liu Z."/>
            <person name="Li T."/>
            <person name="Zhao F."/>
            <person name="Overmann J."/>
            <person name="Bryant D.A."/>
            <person name="Richardson P."/>
        </authorList>
    </citation>
    <scope>NUCLEOTIDE SEQUENCE [LARGE SCALE GENOMIC DNA]</scope>
    <source>
        <strain evidence="3">ATCC 35110 / GB-78</strain>
    </source>
</reference>
<dbReference type="Pfam" id="PF04392">
    <property type="entry name" value="ABC_sub_bind"/>
    <property type="match status" value="1"/>
</dbReference>
<dbReference type="Proteomes" id="UP000001208">
    <property type="component" value="Chromosome"/>
</dbReference>
<feature type="chain" id="PRO_5002795875" description="ABC transporter substrate binding protein" evidence="1">
    <location>
        <begin position="24"/>
        <end position="320"/>
    </location>
</feature>
<dbReference type="InterPro" id="IPR007487">
    <property type="entry name" value="ABC_transpt-TYRBP-like"/>
</dbReference>
<evidence type="ECO:0000313" key="3">
    <source>
        <dbReference type="Proteomes" id="UP000001208"/>
    </source>
</evidence>
<protein>
    <recommendedName>
        <fullName evidence="4">ABC transporter substrate binding protein</fullName>
    </recommendedName>
</protein>
<feature type="signal peptide" evidence="1">
    <location>
        <begin position="1"/>
        <end position="23"/>
    </location>
</feature>
<proteinExistence type="predicted"/>
<dbReference type="PANTHER" id="PTHR35271">
    <property type="entry name" value="ABC TRANSPORTER, SUBSTRATE-BINDING LIPOPROTEIN-RELATED"/>
    <property type="match status" value="1"/>
</dbReference>
<dbReference type="EMBL" id="CP001100">
    <property type="protein sequence ID" value="ACF14939.1"/>
    <property type="molecule type" value="Genomic_DNA"/>
</dbReference>
<dbReference type="STRING" id="517418.Ctha_2490"/>
<gene>
    <name evidence="2" type="ordered locus">Ctha_2490</name>
</gene>
<dbReference type="CDD" id="cd06325">
    <property type="entry name" value="PBP1_ABC_unchar_transporter"/>
    <property type="match status" value="1"/>
</dbReference>
<dbReference type="PANTHER" id="PTHR35271:SF1">
    <property type="entry name" value="ABC TRANSPORTER, SUBSTRATE-BINDING LIPOPROTEIN"/>
    <property type="match status" value="1"/>
</dbReference>
<dbReference type="OrthoDB" id="786197at2"/>
<organism evidence="2 3">
    <name type="scientific">Chloroherpeton thalassium (strain ATCC 35110 / GB-78)</name>
    <dbReference type="NCBI Taxonomy" id="517418"/>
    <lineage>
        <taxon>Bacteria</taxon>
        <taxon>Pseudomonadati</taxon>
        <taxon>Chlorobiota</taxon>
        <taxon>Chlorobiia</taxon>
        <taxon>Chlorobiales</taxon>
        <taxon>Chloroherpetonaceae</taxon>
        <taxon>Chloroherpeton</taxon>
    </lineage>
</organism>
<evidence type="ECO:0008006" key="4">
    <source>
        <dbReference type="Google" id="ProtNLM"/>
    </source>
</evidence>
<dbReference type="KEGG" id="cts:Ctha_2490"/>
<dbReference type="eggNOG" id="COG2984">
    <property type="taxonomic scope" value="Bacteria"/>
</dbReference>
<dbReference type="Gene3D" id="3.40.50.2300">
    <property type="match status" value="2"/>
</dbReference>
<evidence type="ECO:0000256" key="1">
    <source>
        <dbReference type="SAM" id="SignalP"/>
    </source>
</evidence>
<dbReference type="HOGENOM" id="CLU_058196_1_0_10"/>
<evidence type="ECO:0000313" key="2">
    <source>
        <dbReference type="EMBL" id="ACF14939.1"/>
    </source>
</evidence>
<sequence length="320" mass="35140">MKKYLAYFSILSAVVVAFFGFSACQKGSDMPKIGYVQMLEDATIDEAKRGFFDALAEAGYEKDKNIKIDIQNAQNDMVLLNQILDKFIADKVSLIAANTTVATIAAVQKTKDIPVCMMVAPRPDIAKLTDKEGNAPANLCGTFETLDYIDTSIALIKQVFPQAKKVGTVFNFTEPNSINARTRLQLMCDSLGLELVEASLASSNETQQVVESVLANDVDVFFALPDNIIFSSFETVYKLTSEKNIPIVSSEMGLVKRGAFIAFGADFYEWGKQAGESAVHVLKGEQNVKPTEVKIRKRVYNEETAQALGLTPPEGFEKLD</sequence>
<accession>B3QXM4</accession>
<dbReference type="SUPFAM" id="SSF53822">
    <property type="entry name" value="Periplasmic binding protein-like I"/>
    <property type="match status" value="1"/>
</dbReference>